<feature type="compositionally biased region" description="Polar residues" evidence="1">
    <location>
        <begin position="130"/>
        <end position="139"/>
    </location>
</feature>
<gene>
    <name evidence="2" type="ORF">SPPG_03214</name>
</gene>
<dbReference type="RefSeq" id="XP_016609443.1">
    <property type="nucleotide sequence ID" value="XM_016751487.1"/>
</dbReference>
<accession>A0A0L0HKN9</accession>
<dbReference type="VEuPathDB" id="FungiDB:SPPG_03214"/>
<dbReference type="OrthoDB" id="2142557at2759"/>
<name>A0A0L0HKN9_SPIPD</name>
<feature type="region of interest" description="Disordered" evidence="1">
    <location>
        <begin position="97"/>
        <end position="148"/>
    </location>
</feature>
<dbReference type="GeneID" id="27686746"/>
<organism evidence="2 3">
    <name type="scientific">Spizellomyces punctatus (strain DAOM BR117)</name>
    <dbReference type="NCBI Taxonomy" id="645134"/>
    <lineage>
        <taxon>Eukaryota</taxon>
        <taxon>Fungi</taxon>
        <taxon>Fungi incertae sedis</taxon>
        <taxon>Chytridiomycota</taxon>
        <taxon>Chytridiomycota incertae sedis</taxon>
        <taxon>Chytridiomycetes</taxon>
        <taxon>Spizellomycetales</taxon>
        <taxon>Spizellomycetaceae</taxon>
        <taxon>Spizellomyces</taxon>
    </lineage>
</organism>
<feature type="compositionally biased region" description="Basic and acidic residues" evidence="1">
    <location>
        <begin position="97"/>
        <end position="112"/>
    </location>
</feature>
<dbReference type="AlphaFoldDB" id="A0A0L0HKN9"/>
<dbReference type="InParanoid" id="A0A0L0HKN9"/>
<sequence length="148" mass="16627">MTNAATFNGERTWEQVAVDVTGFVYCPPGWDEQRLRAGPDAEAIGKIAMDTYTDISYIKEKNAIQISGETHDDVYKAQNQLNTLFFPVIVKSKRQWARPDRPGVWGQRRDSTTPRPGSNPNGLRKMKSESALQARSSAQAYGGYGQWR</sequence>
<evidence type="ECO:0000256" key="1">
    <source>
        <dbReference type="SAM" id="MobiDB-lite"/>
    </source>
</evidence>
<protein>
    <submittedName>
        <fullName evidence="2">Uncharacterized protein</fullName>
    </submittedName>
</protein>
<evidence type="ECO:0000313" key="3">
    <source>
        <dbReference type="Proteomes" id="UP000053201"/>
    </source>
</evidence>
<reference evidence="2 3" key="1">
    <citation type="submission" date="2009-08" db="EMBL/GenBank/DDBJ databases">
        <title>The Genome Sequence of Spizellomyces punctatus strain DAOM BR117.</title>
        <authorList>
            <consortium name="The Broad Institute Genome Sequencing Platform"/>
            <person name="Russ C."/>
            <person name="Cuomo C."/>
            <person name="Shea T."/>
            <person name="Young S.K."/>
            <person name="Zeng Q."/>
            <person name="Koehrsen M."/>
            <person name="Haas B."/>
            <person name="Borodovsky M."/>
            <person name="Guigo R."/>
            <person name="Alvarado L."/>
            <person name="Berlin A."/>
            <person name="Bochicchio J."/>
            <person name="Borenstein D."/>
            <person name="Chapman S."/>
            <person name="Chen Z."/>
            <person name="Engels R."/>
            <person name="Freedman E."/>
            <person name="Gellesch M."/>
            <person name="Goldberg J."/>
            <person name="Griggs A."/>
            <person name="Gujja S."/>
            <person name="Heiman D."/>
            <person name="Hepburn T."/>
            <person name="Howarth C."/>
            <person name="Jen D."/>
            <person name="Larson L."/>
            <person name="Lewis B."/>
            <person name="Mehta T."/>
            <person name="Park D."/>
            <person name="Pearson M."/>
            <person name="Roberts A."/>
            <person name="Saif S."/>
            <person name="Shenoy N."/>
            <person name="Sisk P."/>
            <person name="Stolte C."/>
            <person name="Sykes S."/>
            <person name="Thomson T."/>
            <person name="Walk T."/>
            <person name="White J."/>
            <person name="Yandava C."/>
            <person name="Burger G."/>
            <person name="Gray M.W."/>
            <person name="Holland P.W.H."/>
            <person name="King N."/>
            <person name="Lang F.B.F."/>
            <person name="Roger A.J."/>
            <person name="Ruiz-Trillo I."/>
            <person name="Lander E."/>
            <person name="Nusbaum C."/>
        </authorList>
    </citation>
    <scope>NUCLEOTIDE SEQUENCE [LARGE SCALE GENOMIC DNA]</scope>
    <source>
        <strain evidence="2 3">DAOM BR117</strain>
    </source>
</reference>
<proteinExistence type="predicted"/>
<evidence type="ECO:0000313" key="2">
    <source>
        <dbReference type="EMBL" id="KND01404.1"/>
    </source>
</evidence>
<dbReference type="Proteomes" id="UP000053201">
    <property type="component" value="Unassembled WGS sequence"/>
</dbReference>
<dbReference type="EMBL" id="KQ257454">
    <property type="protein sequence ID" value="KND01404.1"/>
    <property type="molecule type" value="Genomic_DNA"/>
</dbReference>
<keyword evidence="3" id="KW-1185">Reference proteome</keyword>